<dbReference type="InterPro" id="IPR052027">
    <property type="entry name" value="PspC"/>
</dbReference>
<evidence type="ECO:0000313" key="8">
    <source>
        <dbReference type="EMBL" id="HIT38640.1"/>
    </source>
</evidence>
<feature type="domain" description="Phage shock protein PspC N-terminal" evidence="7">
    <location>
        <begin position="5"/>
        <end position="62"/>
    </location>
</feature>
<keyword evidence="3 6" id="KW-0812">Transmembrane</keyword>
<keyword evidence="5 6" id="KW-0472">Membrane</keyword>
<dbReference type="InterPro" id="IPR007168">
    <property type="entry name" value="Phageshock_PspC_N"/>
</dbReference>
<comment type="subcellular location">
    <subcellularLocation>
        <location evidence="1">Cell membrane</location>
        <topology evidence="1">Single-pass membrane protein</topology>
    </subcellularLocation>
</comment>
<accession>A0A9D1GCS3</accession>
<keyword evidence="4 6" id="KW-1133">Transmembrane helix</keyword>
<evidence type="ECO:0000256" key="6">
    <source>
        <dbReference type="SAM" id="Phobius"/>
    </source>
</evidence>
<proteinExistence type="predicted"/>
<evidence type="ECO:0000256" key="2">
    <source>
        <dbReference type="ARBA" id="ARBA00022475"/>
    </source>
</evidence>
<dbReference type="AlphaFoldDB" id="A0A9D1GCS3"/>
<protein>
    <submittedName>
        <fullName evidence="8">PspC domain-containing protein</fullName>
    </submittedName>
</protein>
<dbReference type="EMBL" id="DVKT01000006">
    <property type="protein sequence ID" value="HIT38640.1"/>
    <property type="molecule type" value="Genomic_DNA"/>
</dbReference>
<gene>
    <name evidence="8" type="ORF">IAD06_01185</name>
</gene>
<reference evidence="8" key="1">
    <citation type="submission" date="2020-10" db="EMBL/GenBank/DDBJ databases">
        <authorList>
            <person name="Gilroy R."/>
        </authorList>
    </citation>
    <scope>NUCLEOTIDE SEQUENCE</scope>
    <source>
        <strain evidence="8">21143</strain>
    </source>
</reference>
<evidence type="ECO:0000256" key="3">
    <source>
        <dbReference type="ARBA" id="ARBA00022692"/>
    </source>
</evidence>
<evidence type="ECO:0000256" key="5">
    <source>
        <dbReference type="ARBA" id="ARBA00023136"/>
    </source>
</evidence>
<dbReference type="PANTHER" id="PTHR33885:SF3">
    <property type="entry name" value="PHAGE SHOCK PROTEIN C"/>
    <property type="match status" value="1"/>
</dbReference>
<evidence type="ECO:0000256" key="4">
    <source>
        <dbReference type="ARBA" id="ARBA00022989"/>
    </source>
</evidence>
<keyword evidence="2" id="KW-1003">Cell membrane</keyword>
<reference evidence="8" key="2">
    <citation type="journal article" date="2021" name="PeerJ">
        <title>Extensive microbial diversity within the chicken gut microbiome revealed by metagenomics and culture.</title>
        <authorList>
            <person name="Gilroy R."/>
            <person name="Ravi A."/>
            <person name="Getino M."/>
            <person name="Pursley I."/>
            <person name="Horton D.L."/>
            <person name="Alikhan N.F."/>
            <person name="Baker D."/>
            <person name="Gharbi K."/>
            <person name="Hall N."/>
            <person name="Watson M."/>
            <person name="Adriaenssens E.M."/>
            <person name="Foster-Nyarko E."/>
            <person name="Jarju S."/>
            <person name="Secka A."/>
            <person name="Antonio M."/>
            <person name="Oren A."/>
            <person name="Chaudhuri R.R."/>
            <person name="La Ragione R."/>
            <person name="Hildebrand F."/>
            <person name="Pallen M.J."/>
        </authorList>
    </citation>
    <scope>NUCLEOTIDE SEQUENCE</scope>
    <source>
        <strain evidence="8">21143</strain>
    </source>
</reference>
<evidence type="ECO:0000256" key="1">
    <source>
        <dbReference type="ARBA" id="ARBA00004162"/>
    </source>
</evidence>
<comment type="caution">
    <text evidence="8">The sequence shown here is derived from an EMBL/GenBank/DDBJ whole genome shotgun (WGS) entry which is preliminary data.</text>
</comment>
<dbReference type="GO" id="GO:0005886">
    <property type="term" value="C:plasma membrane"/>
    <property type="evidence" value="ECO:0007669"/>
    <property type="project" value="UniProtKB-SubCell"/>
</dbReference>
<dbReference type="PANTHER" id="PTHR33885">
    <property type="entry name" value="PHAGE SHOCK PROTEIN C"/>
    <property type="match status" value="1"/>
</dbReference>
<organism evidence="8 9">
    <name type="scientific">Candidatus Caccoplasma intestinavium</name>
    <dbReference type="NCBI Taxonomy" id="2840716"/>
    <lineage>
        <taxon>Bacteria</taxon>
        <taxon>Pseudomonadati</taxon>
        <taxon>Bacteroidota</taxon>
        <taxon>Bacteroidia</taxon>
        <taxon>Bacteroidales</taxon>
        <taxon>Bacteroidaceae</taxon>
        <taxon>Bacteroidaceae incertae sedis</taxon>
        <taxon>Candidatus Caccoplasma</taxon>
    </lineage>
</organism>
<sequence>MTSVKRLYRSSDNRVFAGICGGLGEYFDVDPTVVRVVYVLLSLLTAFMGVLLYIILLFVIPNRPRIEG</sequence>
<evidence type="ECO:0000259" key="7">
    <source>
        <dbReference type="Pfam" id="PF04024"/>
    </source>
</evidence>
<evidence type="ECO:0000313" key="9">
    <source>
        <dbReference type="Proteomes" id="UP000886722"/>
    </source>
</evidence>
<feature type="transmembrane region" description="Helical" evidence="6">
    <location>
        <begin position="36"/>
        <end position="60"/>
    </location>
</feature>
<name>A0A9D1GCS3_9BACT</name>
<dbReference type="Proteomes" id="UP000886722">
    <property type="component" value="Unassembled WGS sequence"/>
</dbReference>
<dbReference type="Pfam" id="PF04024">
    <property type="entry name" value="PspC"/>
    <property type="match status" value="1"/>
</dbReference>